<comment type="caution">
    <text evidence="1">The sequence shown here is derived from an EMBL/GenBank/DDBJ whole genome shotgun (WGS) entry which is preliminary data.</text>
</comment>
<evidence type="ECO:0000313" key="1">
    <source>
        <dbReference type="EMBL" id="KAL2330826.1"/>
    </source>
</evidence>
<organism evidence="1 2">
    <name type="scientific">Flemingia macrophylla</name>
    <dbReference type="NCBI Taxonomy" id="520843"/>
    <lineage>
        <taxon>Eukaryota</taxon>
        <taxon>Viridiplantae</taxon>
        <taxon>Streptophyta</taxon>
        <taxon>Embryophyta</taxon>
        <taxon>Tracheophyta</taxon>
        <taxon>Spermatophyta</taxon>
        <taxon>Magnoliopsida</taxon>
        <taxon>eudicotyledons</taxon>
        <taxon>Gunneridae</taxon>
        <taxon>Pentapetalae</taxon>
        <taxon>rosids</taxon>
        <taxon>fabids</taxon>
        <taxon>Fabales</taxon>
        <taxon>Fabaceae</taxon>
        <taxon>Papilionoideae</taxon>
        <taxon>50 kb inversion clade</taxon>
        <taxon>NPAAA clade</taxon>
        <taxon>indigoferoid/millettioid clade</taxon>
        <taxon>Phaseoleae</taxon>
        <taxon>Flemingia</taxon>
    </lineage>
</organism>
<name>A0ABD1M506_9FABA</name>
<keyword evidence="2" id="KW-1185">Reference proteome</keyword>
<reference evidence="1 2" key="1">
    <citation type="submission" date="2024-08" db="EMBL/GenBank/DDBJ databases">
        <title>Insights into the chromosomal genome structure of Flemingia macrophylla.</title>
        <authorList>
            <person name="Ding Y."/>
            <person name="Zhao Y."/>
            <person name="Bi W."/>
            <person name="Wu M."/>
            <person name="Zhao G."/>
            <person name="Gong Y."/>
            <person name="Li W."/>
            <person name="Zhang P."/>
        </authorList>
    </citation>
    <scope>NUCLEOTIDE SEQUENCE [LARGE SCALE GENOMIC DNA]</scope>
    <source>
        <strain evidence="1">DYQJB</strain>
        <tissue evidence="1">Leaf</tissue>
    </source>
</reference>
<dbReference type="Proteomes" id="UP001603857">
    <property type="component" value="Unassembled WGS sequence"/>
</dbReference>
<sequence>MQKRGSTQVKPWRSSLQQMLSCQSRCSASDITTICEDTFPLVEPLHIPKRITASKESWRAGRLSGHDFALTNLNAKGRLASMGRRVVFLLPKLNPRLLSRTIFAIVSAAAAAPAISPPPTSFFQHHKSHIAAIES</sequence>
<accession>A0ABD1M506</accession>
<protein>
    <submittedName>
        <fullName evidence="1">Uncharacterized protein</fullName>
    </submittedName>
</protein>
<dbReference type="AlphaFoldDB" id="A0ABD1M506"/>
<proteinExistence type="predicted"/>
<gene>
    <name evidence="1" type="ORF">Fmac_018407</name>
</gene>
<evidence type="ECO:0000313" key="2">
    <source>
        <dbReference type="Proteomes" id="UP001603857"/>
    </source>
</evidence>
<dbReference type="EMBL" id="JBGMDY010000006">
    <property type="protein sequence ID" value="KAL2330826.1"/>
    <property type="molecule type" value="Genomic_DNA"/>
</dbReference>